<dbReference type="EMBL" id="JAEACU010000011">
    <property type="protein sequence ID" value="KAH7513821.1"/>
    <property type="molecule type" value="Genomic_DNA"/>
</dbReference>
<evidence type="ECO:0000313" key="3">
    <source>
        <dbReference type="Proteomes" id="UP000813462"/>
    </source>
</evidence>
<feature type="domain" description="DUF7722" evidence="1">
    <location>
        <begin position="65"/>
        <end position="110"/>
    </location>
</feature>
<accession>A0A978UG90</accession>
<evidence type="ECO:0000313" key="2">
    <source>
        <dbReference type="EMBL" id="KAH7513821.1"/>
    </source>
</evidence>
<dbReference type="Pfam" id="PF24847">
    <property type="entry name" value="DUF7722"/>
    <property type="match status" value="1"/>
</dbReference>
<reference evidence="2" key="1">
    <citation type="journal article" date="2021" name="Front. Plant Sci.">
        <title>Chromosome-Scale Genome Assembly for Chinese Sour Jujube and Insights Into Its Genome Evolution and Domestication Signature.</title>
        <authorList>
            <person name="Shen L.-Y."/>
            <person name="Luo H."/>
            <person name="Wang X.-L."/>
            <person name="Wang X.-M."/>
            <person name="Qiu X.-J."/>
            <person name="Liu H."/>
            <person name="Zhou S.-S."/>
            <person name="Jia K.-H."/>
            <person name="Nie S."/>
            <person name="Bao Y.-T."/>
            <person name="Zhang R.-G."/>
            <person name="Yun Q.-Z."/>
            <person name="Chai Y.-H."/>
            <person name="Lu J.-Y."/>
            <person name="Li Y."/>
            <person name="Zhao S.-W."/>
            <person name="Mao J.-F."/>
            <person name="Jia S.-G."/>
            <person name="Mao Y.-M."/>
        </authorList>
    </citation>
    <scope>NUCLEOTIDE SEQUENCE</scope>
    <source>
        <strain evidence="2">AT0</strain>
        <tissue evidence="2">Leaf</tissue>
    </source>
</reference>
<gene>
    <name evidence="2" type="ORF">FEM48_Zijuj11G0022800</name>
</gene>
<comment type="caution">
    <text evidence="2">The sequence shown here is derived from an EMBL/GenBank/DDBJ whole genome shotgun (WGS) entry which is preliminary data.</text>
</comment>
<dbReference type="PANTHER" id="PTHR33513:SF4">
    <property type="entry name" value="GB|AAF04428.1"/>
    <property type="match status" value="1"/>
</dbReference>
<proteinExistence type="predicted"/>
<organism evidence="2 3">
    <name type="scientific">Ziziphus jujuba var. spinosa</name>
    <dbReference type="NCBI Taxonomy" id="714518"/>
    <lineage>
        <taxon>Eukaryota</taxon>
        <taxon>Viridiplantae</taxon>
        <taxon>Streptophyta</taxon>
        <taxon>Embryophyta</taxon>
        <taxon>Tracheophyta</taxon>
        <taxon>Spermatophyta</taxon>
        <taxon>Magnoliopsida</taxon>
        <taxon>eudicotyledons</taxon>
        <taxon>Gunneridae</taxon>
        <taxon>Pentapetalae</taxon>
        <taxon>rosids</taxon>
        <taxon>fabids</taxon>
        <taxon>Rosales</taxon>
        <taxon>Rhamnaceae</taxon>
        <taxon>Paliureae</taxon>
        <taxon>Ziziphus</taxon>
    </lineage>
</organism>
<evidence type="ECO:0000259" key="1">
    <source>
        <dbReference type="Pfam" id="PF24847"/>
    </source>
</evidence>
<dbReference type="Proteomes" id="UP000813462">
    <property type="component" value="Unassembled WGS sequence"/>
</dbReference>
<dbReference type="InterPro" id="IPR056139">
    <property type="entry name" value="DUF7722"/>
</dbReference>
<dbReference type="AlphaFoldDB" id="A0A978UG90"/>
<name>A0A978UG90_ZIZJJ</name>
<dbReference type="PANTHER" id="PTHR33513">
    <property type="entry name" value="OS06G0523300 PROTEIN"/>
    <property type="match status" value="1"/>
</dbReference>
<protein>
    <recommendedName>
        <fullName evidence="1">DUF7722 domain-containing protein</fullName>
    </recommendedName>
</protein>
<sequence length="116" mass="13926">MPLDKLEETKNDHSKRLRFQEINVPHLVLFPASYSTLQELRPNGHHHHQQVRKNEICQFQMPLHYPRYKKKDYETMPEWRLDCLFTEYGLPISGDVNQKRKFAMGAFLWPNSSQED</sequence>